<keyword evidence="1" id="KW-1133">Transmembrane helix</keyword>
<evidence type="ECO:0000313" key="3">
    <source>
        <dbReference type="Proteomes" id="UP000270411"/>
    </source>
</evidence>
<name>A0A3G8H0R4_9BURK</name>
<feature type="transmembrane region" description="Helical" evidence="1">
    <location>
        <begin position="70"/>
        <end position="85"/>
    </location>
</feature>
<feature type="transmembrane region" description="Helical" evidence="1">
    <location>
        <begin position="6"/>
        <end position="24"/>
    </location>
</feature>
<dbReference type="Proteomes" id="UP000270411">
    <property type="component" value="Chromosome 1"/>
</dbReference>
<dbReference type="OrthoDB" id="6810907at2"/>
<sequence length="527" mass="60566">MTMLGIIAAVWAVVPATSTLTFRLSFSRFDWLVIWAGALAIHVLVFEHVLRTVHAYPDFGPWRWGLDKNGAMYLLFLSLAIYIYLRSRKTRLSRRSLPLFEKLATSLLHARKFEELGQLLELHLKTVVDIASVPDLRERLSVWIRPESPPRPWEWEFTNVAAPPLPNFFLRSFRKVRSRLSQEIQPSETVRRDATNVVKMLLASRGLVAYLARAYPYLCLDVMKVVETERLAEEFQDNFFEALLADDGSVFFAELKNNQNLAGADHRLHIPDENQLISFYLADVGLAKDLAVYRSLGEAMLSRISYDRALVDHLNGPLLTYSDVGRFHCPIDSGIRFFRIMVLEGLHQRLPDHLWLHYLPHFTNRILENAREAVEEDEWEEFATPFSYLLYEIVDAASDWVEEAIKLTRDRGVVMQDQLEGDHVYIAFEAAKALGGVMEAILSSEKVSHRLKEELLTMVVRTYSRVKQAPNLVALLAAIKMAMVRPFSMRGKRTYLLALDATYAEVDYILRMETEDFEEAIQNALAE</sequence>
<dbReference type="RefSeq" id="WP_124683641.1">
    <property type="nucleotide sequence ID" value="NZ_CP033969.1"/>
</dbReference>
<dbReference type="KEGG" id="cpau:EHF44_10195"/>
<keyword evidence="1" id="KW-0472">Membrane</keyword>
<organism evidence="2 3">
    <name type="scientific">Cupriavidus pauculus</name>
    <dbReference type="NCBI Taxonomy" id="82633"/>
    <lineage>
        <taxon>Bacteria</taxon>
        <taxon>Pseudomonadati</taxon>
        <taxon>Pseudomonadota</taxon>
        <taxon>Betaproteobacteria</taxon>
        <taxon>Burkholderiales</taxon>
        <taxon>Burkholderiaceae</taxon>
        <taxon>Cupriavidus</taxon>
    </lineage>
</organism>
<accession>A0A3G8H0R4</accession>
<dbReference type="EMBL" id="CP033969">
    <property type="protein sequence ID" value="AZG13790.1"/>
    <property type="molecule type" value="Genomic_DNA"/>
</dbReference>
<evidence type="ECO:0000256" key="1">
    <source>
        <dbReference type="SAM" id="Phobius"/>
    </source>
</evidence>
<proteinExistence type="predicted"/>
<gene>
    <name evidence="2" type="ORF">EHF44_10195</name>
</gene>
<reference evidence="3" key="1">
    <citation type="submission" date="2018-11" db="EMBL/GenBank/DDBJ databases">
        <title>FDA dAtabase for Regulatory Grade micrObial Sequences (FDA-ARGOS): Supporting development and validation of Infectious Disease Dx tests.</title>
        <authorList>
            <person name="Goldberg B."/>
            <person name="Campos J."/>
            <person name="Tallon L."/>
            <person name="Sadzewicz L."/>
            <person name="Zhao X."/>
            <person name="Vavikolanu K."/>
            <person name="Mehta A."/>
            <person name="Aluvathingal J."/>
            <person name="Nadendla S."/>
            <person name="Geyer C."/>
            <person name="Nandy P."/>
            <person name="Yan Y."/>
            <person name="Sichtig H."/>
        </authorList>
    </citation>
    <scope>NUCLEOTIDE SEQUENCE [LARGE SCALE GENOMIC DNA]</scope>
    <source>
        <strain evidence="3">FDAARGOS_614</strain>
    </source>
</reference>
<evidence type="ECO:0000313" key="2">
    <source>
        <dbReference type="EMBL" id="AZG13790.1"/>
    </source>
</evidence>
<dbReference type="AlphaFoldDB" id="A0A3G8H0R4"/>
<keyword evidence="1" id="KW-0812">Transmembrane</keyword>
<protein>
    <submittedName>
        <fullName evidence="2">Uncharacterized protein</fullName>
    </submittedName>
</protein>
<feature type="transmembrane region" description="Helical" evidence="1">
    <location>
        <begin position="31"/>
        <end position="50"/>
    </location>
</feature>